<dbReference type="GeneID" id="17298321"/>
<reference evidence="2 4" key="1">
    <citation type="journal article" date="2012" name="Nature">
        <title>Algal genomes reveal evolutionary mosaicism and the fate of nucleomorphs.</title>
        <authorList>
            <consortium name="DOE Joint Genome Institute"/>
            <person name="Curtis B.A."/>
            <person name="Tanifuji G."/>
            <person name="Burki F."/>
            <person name="Gruber A."/>
            <person name="Irimia M."/>
            <person name="Maruyama S."/>
            <person name="Arias M.C."/>
            <person name="Ball S.G."/>
            <person name="Gile G.H."/>
            <person name="Hirakawa Y."/>
            <person name="Hopkins J.F."/>
            <person name="Kuo A."/>
            <person name="Rensing S.A."/>
            <person name="Schmutz J."/>
            <person name="Symeonidi A."/>
            <person name="Elias M."/>
            <person name="Eveleigh R.J."/>
            <person name="Herman E.K."/>
            <person name="Klute M.J."/>
            <person name="Nakayama T."/>
            <person name="Obornik M."/>
            <person name="Reyes-Prieto A."/>
            <person name="Armbrust E.V."/>
            <person name="Aves S.J."/>
            <person name="Beiko R.G."/>
            <person name="Coutinho P."/>
            <person name="Dacks J.B."/>
            <person name="Durnford D.G."/>
            <person name="Fast N.M."/>
            <person name="Green B.R."/>
            <person name="Grisdale C.J."/>
            <person name="Hempel F."/>
            <person name="Henrissat B."/>
            <person name="Hoppner M.P."/>
            <person name="Ishida K."/>
            <person name="Kim E."/>
            <person name="Koreny L."/>
            <person name="Kroth P.G."/>
            <person name="Liu Y."/>
            <person name="Malik S.B."/>
            <person name="Maier U.G."/>
            <person name="McRose D."/>
            <person name="Mock T."/>
            <person name="Neilson J.A."/>
            <person name="Onodera N.T."/>
            <person name="Poole A.M."/>
            <person name="Pritham E.J."/>
            <person name="Richards T.A."/>
            <person name="Rocap G."/>
            <person name="Roy S.W."/>
            <person name="Sarai C."/>
            <person name="Schaack S."/>
            <person name="Shirato S."/>
            <person name="Slamovits C.H."/>
            <person name="Spencer D.F."/>
            <person name="Suzuki S."/>
            <person name="Worden A.Z."/>
            <person name="Zauner S."/>
            <person name="Barry K."/>
            <person name="Bell C."/>
            <person name="Bharti A.K."/>
            <person name="Crow J.A."/>
            <person name="Grimwood J."/>
            <person name="Kramer R."/>
            <person name="Lindquist E."/>
            <person name="Lucas S."/>
            <person name="Salamov A."/>
            <person name="McFadden G.I."/>
            <person name="Lane C.E."/>
            <person name="Keeling P.J."/>
            <person name="Gray M.W."/>
            <person name="Grigoriev I.V."/>
            <person name="Archibald J.M."/>
        </authorList>
    </citation>
    <scope>NUCLEOTIDE SEQUENCE</scope>
    <source>
        <strain evidence="2 4">CCMP2712</strain>
    </source>
</reference>
<name>L1IZ85_GUITC</name>
<dbReference type="EMBL" id="JH993022">
    <property type="protein sequence ID" value="EKX41556.1"/>
    <property type="molecule type" value="Genomic_DNA"/>
</dbReference>
<feature type="compositionally biased region" description="Basic and acidic residues" evidence="1">
    <location>
        <begin position="33"/>
        <end position="44"/>
    </location>
</feature>
<dbReference type="EnsemblProtists" id="EKX41556">
    <property type="protein sequence ID" value="EKX41556"/>
    <property type="gene ID" value="GUITHDRAFT_153772"/>
</dbReference>
<protein>
    <submittedName>
        <fullName evidence="2 3">Uncharacterized protein</fullName>
    </submittedName>
</protein>
<accession>L1IZ85</accession>
<gene>
    <name evidence="2" type="ORF">GUITHDRAFT_153772</name>
</gene>
<dbReference type="AlphaFoldDB" id="L1IZ85"/>
<evidence type="ECO:0000313" key="2">
    <source>
        <dbReference type="EMBL" id="EKX41556.1"/>
    </source>
</evidence>
<reference evidence="3" key="3">
    <citation type="submission" date="2015-06" db="UniProtKB">
        <authorList>
            <consortium name="EnsemblProtists"/>
        </authorList>
    </citation>
    <scope>IDENTIFICATION</scope>
</reference>
<dbReference type="HOGENOM" id="CLU_3091364_0_0_1"/>
<dbReference type="KEGG" id="gtt:GUITHDRAFT_153772"/>
<reference evidence="4" key="2">
    <citation type="submission" date="2012-11" db="EMBL/GenBank/DDBJ databases">
        <authorList>
            <person name="Kuo A."/>
            <person name="Curtis B.A."/>
            <person name="Tanifuji G."/>
            <person name="Burki F."/>
            <person name="Gruber A."/>
            <person name="Irimia M."/>
            <person name="Maruyama S."/>
            <person name="Arias M.C."/>
            <person name="Ball S.G."/>
            <person name="Gile G.H."/>
            <person name="Hirakawa Y."/>
            <person name="Hopkins J.F."/>
            <person name="Rensing S.A."/>
            <person name="Schmutz J."/>
            <person name="Symeonidi A."/>
            <person name="Elias M."/>
            <person name="Eveleigh R.J."/>
            <person name="Herman E.K."/>
            <person name="Klute M.J."/>
            <person name="Nakayama T."/>
            <person name="Obornik M."/>
            <person name="Reyes-Prieto A."/>
            <person name="Armbrust E.V."/>
            <person name="Aves S.J."/>
            <person name="Beiko R.G."/>
            <person name="Coutinho P."/>
            <person name="Dacks J.B."/>
            <person name="Durnford D.G."/>
            <person name="Fast N.M."/>
            <person name="Green B.R."/>
            <person name="Grisdale C."/>
            <person name="Hempe F."/>
            <person name="Henrissat B."/>
            <person name="Hoppner M.P."/>
            <person name="Ishida K.-I."/>
            <person name="Kim E."/>
            <person name="Koreny L."/>
            <person name="Kroth P.G."/>
            <person name="Liu Y."/>
            <person name="Malik S.-B."/>
            <person name="Maier U.G."/>
            <person name="McRose D."/>
            <person name="Mock T."/>
            <person name="Neilson J.A."/>
            <person name="Onodera N.T."/>
            <person name="Poole A.M."/>
            <person name="Pritham E.J."/>
            <person name="Richards T.A."/>
            <person name="Rocap G."/>
            <person name="Roy S.W."/>
            <person name="Sarai C."/>
            <person name="Schaack S."/>
            <person name="Shirato S."/>
            <person name="Slamovits C.H."/>
            <person name="Spencer D.F."/>
            <person name="Suzuki S."/>
            <person name="Worden A.Z."/>
            <person name="Zauner S."/>
            <person name="Barry K."/>
            <person name="Bell C."/>
            <person name="Bharti A.K."/>
            <person name="Crow J.A."/>
            <person name="Grimwood J."/>
            <person name="Kramer R."/>
            <person name="Lindquist E."/>
            <person name="Lucas S."/>
            <person name="Salamov A."/>
            <person name="McFadden G.I."/>
            <person name="Lane C.E."/>
            <person name="Keeling P.J."/>
            <person name="Gray M.W."/>
            <person name="Grigoriev I.V."/>
            <person name="Archibald J.M."/>
        </authorList>
    </citation>
    <scope>NUCLEOTIDE SEQUENCE</scope>
    <source>
        <strain evidence="4">CCMP2712</strain>
    </source>
</reference>
<sequence>MRAFSCSRQLLLFNCCSQLGKLSQELGGKAHKGWVDESMSKESKSTWNPVRP</sequence>
<dbReference type="Proteomes" id="UP000011087">
    <property type="component" value="Unassembled WGS sequence"/>
</dbReference>
<organism evidence="2">
    <name type="scientific">Guillardia theta (strain CCMP2712)</name>
    <name type="common">Cryptophyte</name>
    <dbReference type="NCBI Taxonomy" id="905079"/>
    <lineage>
        <taxon>Eukaryota</taxon>
        <taxon>Cryptophyceae</taxon>
        <taxon>Pyrenomonadales</taxon>
        <taxon>Geminigeraceae</taxon>
        <taxon>Guillardia</taxon>
    </lineage>
</organism>
<dbReference type="PaxDb" id="55529-EKX41556"/>
<dbReference type="RefSeq" id="XP_005828536.1">
    <property type="nucleotide sequence ID" value="XM_005828479.1"/>
</dbReference>
<keyword evidence="4" id="KW-1185">Reference proteome</keyword>
<evidence type="ECO:0000313" key="4">
    <source>
        <dbReference type="Proteomes" id="UP000011087"/>
    </source>
</evidence>
<evidence type="ECO:0000256" key="1">
    <source>
        <dbReference type="SAM" id="MobiDB-lite"/>
    </source>
</evidence>
<feature type="region of interest" description="Disordered" evidence="1">
    <location>
        <begin position="31"/>
        <end position="52"/>
    </location>
</feature>
<proteinExistence type="predicted"/>
<evidence type="ECO:0000313" key="3">
    <source>
        <dbReference type="EnsemblProtists" id="EKX41556"/>
    </source>
</evidence>